<dbReference type="AlphaFoldDB" id="A0A7W8ECQ3"/>
<sequence>MQPLTSDDPQTIAGYRLRGRLGDGGQGVVYLAEAADGRQLALKVLHTRGDAQLRDRFAKELAAAQRVSPAWIARIVDASLDGPRPYIASEYVEGPSLARAVSTAGPFAPEPLMRLASGLMMALAAIHRAGIVHRDFKPANVLLGPDGPRLIDFGLARASDMTATTSGNVVGTPLYLAPESFLGHRAESPSDVFAWGAVVYFAATGRHAFHAAEIPAVMHRILNDSPDLSPLPEPLRTPVAAALAKDCAARPTAAGLLLELTTVGHLPPIGRPKAVEPVPAEAAPSQETAAPGRVETPGSRGRARGRAVRVVGALVGVAAAVGGVFAVRAFDSGTAGTPDPGVTAAARQPGTEPPPGKSAGQATEVPSTAPTRKPGKSAEPGNTRPPTAEPASPYPKAQTTGNVRIYYNLPRAAHAARAAKLVAAGFRPTSLSLAPGERYTAVWVKRPGPALRLFHGLNPDAAKRFLTRATAAGYRLKLIAGLGAWENAKYAGVLVKQDGPAVNHSFWRMTKAQFQDKLRHYQDRGRMTLRWVSAYGPAGNRRYAAVWEPNVGTPAWQATVDLGWARHKRAYDRLHARGYRPTMVAATPDRRYSTVWRKEKSAYFHYGDLTPDAYRTKLRQIAPKGYYPAALQVSGTADHPFFTAVWAPE</sequence>
<dbReference type="PANTHER" id="PTHR43289">
    <property type="entry name" value="MITOGEN-ACTIVATED PROTEIN KINASE KINASE KINASE 20-RELATED"/>
    <property type="match status" value="1"/>
</dbReference>
<dbReference type="RefSeq" id="WP_184957747.1">
    <property type="nucleotide sequence ID" value="NZ_JACHIN010000001.1"/>
</dbReference>
<dbReference type="Gene3D" id="1.10.510.10">
    <property type="entry name" value="Transferase(Phosphotransferase) domain 1"/>
    <property type="match status" value="1"/>
</dbReference>
<comment type="caution">
    <text evidence="7">The sequence shown here is derived from an EMBL/GenBank/DDBJ whole genome shotgun (WGS) entry which is preliminary data.</text>
</comment>
<dbReference type="PANTHER" id="PTHR43289:SF34">
    <property type="entry name" value="SERINE_THREONINE-PROTEIN KINASE YBDM-RELATED"/>
    <property type="match status" value="1"/>
</dbReference>
<dbReference type="Pfam" id="PF00069">
    <property type="entry name" value="Pkinase"/>
    <property type="match status" value="1"/>
</dbReference>
<accession>A0A7W8ECQ3</accession>
<dbReference type="GO" id="GO:0004674">
    <property type="term" value="F:protein serine/threonine kinase activity"/>
    <property type="evidence" value="ECO:0007669"/>
    <property type="project" value="TreeGrafter"/>
</dbReference>
<feature type="region of interest" description="Disordered" evidence="5">
    <location>
        <begin position="332"/>
        <end position="397"/>
    </location>
</feature>
<dbReference type="InterPro" id="IPR000719">
    <property type="entry name" value="Prot_kinase_dom"/>
</dbReference>
<evidence type="ECO:0000256" key="4">
    <source>
        <dbReference type="ARBA" id="ARBA00022840"/>
    </source>
</evidence>
<feature type="region of interest" description="Disordered" evidence="5">
    <location>
        <begin position="271"/>
        <end position="305"/>
    </location>
</feature>
<feature type="domain" description="Protein kinase" evidence="6">
    <location>
        <begin position="15"/>
        <end position="263"/>
    </location>
</feature>
<dbReference type="PROSITE" id="PS00108">
    <property type="entry name" value="PROTEIN_KINASE_ST"/>
    <property type="match status" value="1"/>
</dbReference>
<keyword evidence="2" id="KW-0547">Nucleotide-binding</keyword>
<organism evidence="7 8">
    <name type="scientific">Nonomuraea endophytica</name>
    <dbReference type="NCBI Taxonomy" id="714136"/>
    <lineage>
        <taxon>Bacteria</taxon>
        <taxon>Bacillati</taxon>
        <taxon>Actinomycetota</taxon>
        <taxon>Actinomycetes</taxon>
        <taxon>Streptosporangiales</taxon>
        <taxon>Streptosporangiaceae</taxon>
        <taxon>Nonomuraea</taxon>
    </lineage>
</organism>
<evidence type="ECO:0000256" key="3">
    <source>
        <dbReference type="ARBA" id="ARBA00022777"/>
    </source>
</evidence>
<protein>
    <recommendedName>
        <fullName evidence="6">Protein kinase domain-containing protein</fullName>
    </recommendedName>
</protein>
<dbReference type="InterPro" id="IPR008271">
    <property type="entry name" value="Ser/Thr_kinase_AS"/>
</dbReference>
<dbReference type="GO" id="GO:0005524">
    <property type="term" value="F:ATP binding"/>
    <property type="evidence" value="ECO:0007669"/>
    <property type="project" value="UniProtKB-KW"/>
</dbReference>
<keyword evidence="3" id="KW-0418">Kinase</keyword>
<dbReference type="InterPro" id="IPR049511">
    <property type="entry name" value="PGH-like_rpt"/>
</dbReference>
<evidence type="ECO:0000256" key="1">
    <source>
        <dbReference type="ARBA" id="ARBA00022679"/>
    </source>
</evidence>
<dbReference type="Proteomes" id="UP000568380">
    <property type="component" value="Unassembled WGS sequence"/>
</dbReference>
<feature type="compositionally biased region" description="Polar residues" evidence="5">
    <location>
        <begin position="360"/>
        <end position="370"/>
    </location>
</feature>
<keyword evidence="4" id="KW-0067">ATP-binding</keyword>
<dbReference type="InterPro" id="IPR011009">
    <property type="entry name" value="Kinase-like_dom_sf"/>
</dbReference>
<dbReference type="PROSITE" id="PS50011">
    <property type="entry name" value="PROTEIN_KINASE_DOM"/>
    <property type="match status" value="1"/>
</dbReference>
<feature type="compositionally biased region" description="Low complexity" evidence="5">
    <location>
        <begin position="275"/>
        <end position="284"/>
    </location>
</feature>
<evidence type="ECO:0000256" key="5">
    <source>
        <dbReference type="SAM" id="MobiDB-lite"/>
    </source>
</evidence>
<evidence type="ECO:0000259" key="6">
    <source>
        <dbReference type="PROSITE" id="PS50011"/>
    </source>
</evidence>
<evidence type="ECO:0000256" key="2">
    <source>
        <dbReference type="ARBA" id="ARBA00022741"/>
    </source>
</evidence>
<dbReference type="SUPFAM" id="SSF56112">
    <property type="entry name" value="Protein kinase-like (PK-like)"/>
    <property type="match status" value="1"/>
</dbReference>
<reference evidence="7 8" key="1">
    <citation type="submission" date="2020-08" db="EMBL/GenBank/DDBJ databases">
        <title>Genomic Encyclopedia of Type Strains, Phase IV (KMG-IV): sequencing the most valuable type-strain genomes for metagenomic binning, comparative biology and taxonomic classification.</title>
        <authorList>
            <person name="Goeker M."/>
        </authorList>
    </citation>
    <scope>NUCLEOTIDE SEQUENCE [LARGE SCALE GENOMIC DNA]</scope>
    <source>
        <strain evidence="7 8">DSM 45385</strain>
    </source>
</reference>
<evidence type="ECO:0000313" key="7">
    <source>
        <dbReference type="EMBL" id="MBB5074754.1"/>
    </source>
</evidence>
<evidence type="ECO:0000313" key="8">
    <source>
        <dbReference type="Proteomes" id="UP000568380"/>
    </source>
</evidence>
<dbReference type="CDD" id="cd14014">
    <property type="entry name" value="STKc_PknB_like"/>
    <property type="match status" value="1"/>
</dbReference>
<dbReference type="Gene3D" id="3.30.200.20">
    <property type="entry name" value="Phosphorylase Kinase, domain 1"/>
    <property type="match status" value="1"/>
</dbReference>
<dbReference type="EMBL" id="JACHIN010000001">
    <property type="protein sequence ID" value="MBB5074754.1"/>
    <property type="molecule type" value="Genomic_DNA"/>
</dbReference>
<proteinExistence type="predicted"/>
<name>A0A7W8ECQ3_9ACTN</name>
<gene>
    <name evidence="7" type="ORF">HNR40_000200</name>
</gene>
<keyword evidence="1" id="KW-0808">Transferase</keyword>
<dbReference type="Pfam" id="PF17660">
    <property type="entry name" value="BTRD1"/>
    <property type="match status" value="5"/>
</dbReference>
<keyword evidence="8" id="KW-1185">Reference proteome</keyword>